<dbReference type="STRING" id="926567.TheveDRAFT_0676"/>
<keyword evidence="3" id="KW-1185">Reference proteome</keyword>
<dbReference type="AlphaFoldDB" id="H0UR77"/>
<sequence>MFPWILYAVAGFALCISYVKDRERTRKGVLKALRAFEGILPQLLGVLLLIGIGMTLLNPSAIAALLGKQSGVSGVLLALLIGSITLMPGFVAFPLASAMVKAGAGYAQMGAFVSSLMMVGVVTFPMEAKILGVRLALWRNLLSLVLSFFIALVLGRVMG</sequence>
<keyword evidence="1" id="KW-0812">Transmembrane</keyword>
<reference evidence="2 3" key="1">
    <citation type="submission" date="2011-10" db="EMBL/GenBank/DDBJ databases">
        <title>The Noncontiguous Finished genome of Thermanaerovibrio velox DSM 12556.</title>
        <authorList>
            <consortium name="US DOE Joint Genome Institute (JGI-PGF)"/>
            <person name="Lucas S."/>
            <person name="Copeland A."/>
            <person name="Lapidus A."/>
            <person name="Glavina del Rio T."/>
            <person name="Dalin E."/>
            <person name="Tice H."/>
            <person name="Bruce D."/>
            <person name="Goodwin L."/>
            <person name="Pitluck S."/>
            <person name="Peters L."/>
            <person name="Mikhailova N."/>
            <person name="Teshima H."/>
            <person name="Kyrpides N."/>
            <person name="Mavromatis K."/>
            <person name="Ivanova N."/>
            <person name="Markowitz V."/>
            <person name="Cheng J.-F."/>
            <person name="Hugenholtz P."/>
            <person name="Woyke T."/>
            <person name="Wu D."/>
            <person name="Spring S."/>
            <person name="Brambilla E.-M."/>
            <person name="Klenk H.-P."/>
            <person name="Eisen J.A."/>
        </authorList>
    </citation>
    <scope>NUCLEOTIDE SEQUENCE [LARGE SCALE GENOMIC DNA]</scope>
    <source>
        <strain evidence="2 3">DSM 12556</strain>
    </source>
</reference>
<evidence type="ECO:0000256" key="1">
    <source>
        <dbReference type="SAM" id="Phobius"/>
    </source>
</evidence>
<organism evidence="2 3">
    <name type="scientific">Thermanaerovibrio velox DSM 12556</name>
    <dbReference type="NCBI Taxonomy" id="926567"/>
    <lineage>
        <taxon>Bacteria</taxon>
        <taxon>Thermotogati</taxon>
        <taxon>Synergistota</taxon>
        <taxon>Synergistia</taxon>
        <taxon>Synergistales</taxon>
        <taxon>Synergistaceae</taxon>
        <taxon>Thermanaerovibrio</taxon>
    </lineage>
</organism>
<name>H0UR77_9BACT</name>
<gene>
    <name evidence="2" type="ORF">TheveDRAFT_0676</name>
</gene>
<keyword evidence="1" id="KW-0472">Membrane</keyword>
<dbReference type="eggNOG" id="COG0701">
    <property type="taxonomic scope" value="Bacteria"/>
</dbReference>
<dbReference type="OrthoDB" id="5465282at2"/>
<dbReference type="EMBL" id="CM001377">
    <property type="protein sequence ID" value="EHM09833.1"/>
    <property type="molecule type" value="Genomic_DNA"/>
</dbReference>
<feature type="transmembrane region" description="Helical" evidence="1">
    <location>
        <begin position="136"/>
        <end position="158"/>
    </location>
</feature>
<dbReference type="Proteomes" id="UP000005730">
    <property type="component" value="Chromosome"/>
</dbReference>
<accession>H0UR77</accession>
<feature type="transmembrane region" description="Helical" evidence="1">
    <location>
        <begin position="74"/>
        <end position="93"/>
    </location>
</feature>
<feature type="transmembrane region" description="Helical" evidence="1">
    <location>
        <begin position="105"/>
        <end position="124"/>
    </location>
</feature>
<evidence type="ECO:0000313" key="3">
    <source>
        <dbReference type="Proteomes" id="UP000005730"/>
    </source>
</evidence>
<dbReference type="HOGENOM" id="CLU_101297_2_0_0"/>
<evidence type="ECO:0000313" key="2">
    <source>
        <dbReference type="EMBL" id="EHM09833.1"/>
    </source>
</evidence>
<dbReference type="RefSeq" id="WP_006583327.1">
    <property type="nucleotide sequence ID" value="NZ_CM001377.1"/>
</dbReference>
<keyword evidence="1" id="KW-1133">Transmembrane helix</keyword>
<protein>
    <submittedName>
        <fullName evidence="2">Putative permease</fullName>
    </submittedName>
</protein>
<proteinExistence type="predicted"/>
<feature type="transmembrane region" description="Helical" evidence="1">
    <location>
        <begin position="43"/>
        <end position="67"/>
    </location>
</feature>